<reference evidence="1 2" key="1">
    <citation type="submission" date="2019-10" db="EMBL/GenBank/DDBJ databases">
        <title>Complete genome sequences for adaption low water activity.</title>
        <authorList>
            <person name="Zhao L."/>
            <person name="Zhong J."/>
        </authorList>
    </citation>
    <scope>NUCLEOTIDE SEQUENCE [LARGE SCALE GENOMIC DNA]</scope>
    <source>
        <strain evidence="1 2">FDU301</strain>
        <plasmid evidence="2">pfdu301a</plasmid>
    </source>
</reference>
<gene>
    <name evidence="1" type="ORF">FDZ14_29135</name>
</gene>
<evidence type="ECO:0000313" key="2">
    <source>
        <dbReference type="Proteomes" id="UP000501076"/>
    </source>
</evidence>
<sequence length="67" mass="7627">MKVINEFKENNKTTSLEMTNNEAVEMISKNSELTKKNRLLLDFSKIVESGEIVFGSASSKPFKSYLH</sequence>
<dbReference type="EMBL" id="CP045273">
    <property type="protein sequence ID" value="QJX80163.1"/>
    <property type="molecule type" value="Genomic_DNA"/>
</dbReference>
<dbReference type="RefSeq" id="WP_171778145.1">
    <property type="nucleotide sequence ID" value="NZ_CP045273.1"/>
</dbReference>
<protein>
    <submittedName>
        <fullName evidence="1">Uncharacterized protein</fullName>
    </submittedName>
</protein>
<geneLocation type="plasmid" evidence="2">
    <name>pfdu301a</name>
</geneLocation>
<organism evidence="1 2">
    <name type="scientific">Priestia megaterium</name>
    <name type="common">Bacillus megaterium</name>
    <dbReference type="NCBI Taxonomy" id="1404"/>
    <lineage>
        <taxon>Bacteria</taxon>
        <taxon>Bacillati</taxon>
        <taxon>Bacillota</taxon>
        <taxon>Bacilli</taxon>
        <taxon>Bacillales</taxon>
        <taxon>Bacillaceae</taxon>
        <taxon>Priestia</taxon>
    </lineage>
</organism>
<dbReference type="AlphaFoldDB" id="A0A6M6DZ29"/>
<keyword evidence="1" id="KW-0614">Plasmid</keyword>
<dbReference type="Proteomes" id="UP000501076">
    <property type="component" value="Plasmid pFDU301A"/>
</dbReference>
<name>A0A6M6DZ29_PRIMG</name>
<accession>A0A6M6DZ29</accession>
<proteinExistence type="predicted"/>
<evidence type="ECO:0000313" key="1">
    <source>
        <dbReference type="EMBL" id="QJX80163.1"/>
    </source>
</evidence>